<proteinExistence type="inferred from homology"/>
<dbReference type="Pfam" id="PF06876">
    <property type="entry name" value="SCRL"/>
    <property type="match status" value="1"/>
</dbReference>
<feature type="signal peptide" evidence="5">
    <location>
        <begin position="1"/>
        <end position="23"/>
    </location>
</feature>
<evidence type="ECO:0000313" key="6">
    <source>
        <dbReference type="EMBL" id="KDP24613.1"/>
    </source>
</evidence>
<dbReference type="PANTHER" id="PTHR34450:SF11">
    <property type="entry name" value="BIFUNCTIONAL INHIBITOR_PLANT LIPID TRANSFER PROTEIN_SEED STORAGE HELICAL DOMAIN-CONTAINING PROTEIN"/>
    <property type="match status" value="1"/>
</dbReference>
<name>A0A067JP52_JATCU</name>
<evidence type="ECO:0000256" key="2">
    <source>
        <dbReference type="ARBA" id="ARBA00006722"/>
    </source>
</evidence>
<evidence type="ECO:0000256" key="4">
    <source>
        <dbReference type="ARBA" id="ARBA00022729"/>
    </source>
</evidence>
<evidence type="ECO:0000256" key="3">
    <source>
        <dbReference type="ARBA" id="ARBA00022525"/>
    </source>
</evidence>
<keyword evidence="4 5" id="KW-0732">Signal</keyword>
<evidence type="ECO:0000256" key="5">
    <source>
        <dbReference type="SAM" id="SignalP"/>
    </source>
</evidence>
<dbReference type="InterPro" id="IPR010682">
    <property type="entry name" value="SCRL"/>
</dbReference>
<dbReference type="EMBL" id="KK915100">
    <property type="protein sequence ID" value="KDP24613.1"/>
    <property type="molecule type" value="Genomic_DNA"/>
</dbReference>
<sequence>MTSTIFVFVFCVVLLASSTYIQGDPKWCPNRDVFVGGPCEGNSSTQCLLDVSGKYGASSMPKNCRCRNLGSNKRLCNCQIVCH</sequence>
<gene>
    <name evidence="6" type="ORF">JCGZ_25529</name>
</gene>
<dbReference type="PANTHER" id="PTHR34450">
    <property type="entry name" value="DEFENSIN-LIKE PROTEIN 245-RELATED"/>
    <property type="match status" value="1"/>
</dbReference>
<keyword evidence="3" id="KW-0964">Secreted</keyword>
<dbReference type="GO" id="GO:0005576">
    <property type="term" value="C:extracellular region"/>
    <property type="evidence" value="ECO:0007669"/>
    <property type="project" value="UniProtKB-SubCell"/>
</dbReference>
<dbReference type="GO" id="GO:0007165">
    <property type="term" value="P:signal transduction"/>
    <property type="evidence" value="ECO:0007669"/>
    <property type="project" value="InterPro"/>
</dbReference>
<dbReference type="OrthoDB" id="849239at2759"/>
<accession>A0A067JP52</accession>
<evidence type="ECO:0000256" key="1">
    <source>
        <dbReference type="ARBA" id="ARBA00004613"/>
    </source>
</evidence>
<dbReference type="AlphaFoldDB" id="A0A067JP52"/>
<comment type="subcellular location">
    <subcellularLocation>
        <location evidence="1">Secreted</location>
    </subcellularLocation>
</comment>
<keyword evidence="7" id="KW-1185">Reference proteome</keyword>
<protein>
    <submittedName>
        <fullName evidence="6">Uncharacterized protein</fullName>
    </submittedName>
</protein>
<reference evidence="6 7" key="1">
    <citation type="journal article" date="2014" name="PLoS ONE">
        <title>Global Analysis of Gene Expression Profiles in Physic Nut (Jatropha curcas L.) Seedlings Exposed to Salt Stress.</title>
        <authorList>
            <person name="Zhang L."/>
            <person name="Zhang C."/>
            <person name="Wu P."/>
            <person name="Chen Y."/>
            <person name="Li M."/>
            <person name="Jiang H."/>
            <person name="Wu G."/>
        </authorList>
    </citation>
    <scope>NUCLEOTIDE SEQUENCE [LARGE SCALE GENOMIC DNA]</scope>
    <source>
        <strain evidence="7">cv. GZQX0401</strain>
        <tissue evidence="6">Young leaves</tissue>
    </source>
</reference>
<evidence type="ECO:0000313" key="7">
    <source>
        <dbReference type="Proteomes" id="UP000027138"/>
    </source>
</evidence>
<comment type="similarity">
    <text evidence="2">Belongs to the DEFL family.</text>
</comment>
<organism evidence="6 7">
    <name type="scientific">Jatropha curcas</name>
    <name type="common">Barbados nut</name>
    <dbReference type="NCBI Taxonomy" id="180498"/>
    <lineage>
        <taxon>Eukaryota</taxon>
        <taxon>Viridiplantae</taxon>
        <taxon>Streptophyta</taxon>
        <taxon>Embryophyta</taxon>
        <taxon>Tracheophyta</taxon>
        <taxon>Spermatophyta</taxon>
        <taxon>Magnoliopsida</taxon>
        <taxon>eudicotyledons</taxon>
        <taxon>Gunneridae</taxon>
        <taxon>Pentapetalae</taxon>
        <taxon>rosids</taxon>
        <taxon>fabids</taxon>
        <taxon>Malpighiales</taxon>
        <taxon>Euphorbiaceae</taxon>
        <taxon>Crotonoideae</taxon>
        <taxon>Jatropheae</taxon>
        <taxon>Jatropha</taxon>
    </lineage>
</organism>
<feature type="chain" id="PRO_5001638855" evidence="5">
    <location>
        <begin position="24"/>
        <end position="83"/>
    </location>
</feature>
<dbReference type="Proteomes" id="UP000027138">
    <property type="component" value="Unassembled WGS sequence"/>
</dbReference>